<dbReference type="Pfam" id="PF02518">
    <property type="entry name" value="HATPase_c"/>
    <property type="match status" value="1"/>
</dbReference>
<keyword evidence="8 11" id="KW-1133">Transmembrane helix</keyword>
<keyword evidence="5" id="KW-0808">Transferase</keyword>
<evidence type="ECO:0000313" key="14">
    <source>
        <dbReference type="Proteomes" id="UP000637628"/>
    </source>
</evidence>
<dbReference type="InterPro" id="IPR036097">
    <property type="entry name" value="HisK_dim/P_sf"/>
</dbReference>
<accession>A0ABQ3Z8Q0</accession>
<evidence type="ECO:0000256" key="11">
    <source>
        <dbReference type="SAM" id="Phobius"/>
    </source>
</evidence>
<name>A0ABQ3Z8Q0_9ACTN</name>
<sequence>MPAIDKPRLRTRLALSYATATVALGAVPVAVAGFGTWTGRSTQPFGAAATSTVSNTPAVLATVAVGLIVVALAAAPIGWALAGRALRPLRELTSAAAGATADRLPGHGELGRYEEFADLSATLAGLYARLDAAYAAQRRFVADASHELRTPLTVQRALIQVTLADPDADEATLRAVCAELLQVGDQLERLVTSLLALAQGDSRVAEPVDLAALTVASDTAGRTVRTDLQRAVVARADPALLASLIGNLLDNAIRYNVDGGHVEVETRTAGAHAVLSVRNTGPVVPADAVEKILAPFARLGPSGDGSGLGLAIVAAIADHHGADLRVVPNPGGGLAITVSFPAA</sequence>
<dbReference type="InterPro" id="IPR003661">
    <property type="entry name" value="HisK_dim/P_dom"/>
</dbReference>
<dbReference type="SMART" id="SM00388">
    <property type="entry name" value="HisKA"/>
    <property type="match status" value="1"/>
</dbReference>
<dbReference type="PANTHER" id="PTHR45436:SF5">
    <property type="entry name" value="SENSOR HISTIDINE KINASE TRCS"/>
    <property type="match status" value="1"/>
</dbReference>
<dbReference type="PRINTS" id="PR00344">
    <property type="entry name" value="BCTRLSENSOR"/>
</dbReference>
<dbReference type="RefSeq" id="WP_379128473.1">
    <property type="nucleotide sequence ID" value="NZ_JBHTFU010000001.1"/>
</dbReference>
<dbReference type="InterPro" id="IPR003594">
    <property type="entry name" value="HATPase_dom"/>
</dbReference>
<dbReference type="SUPFAM" id="SSF55874">
    <property type="entry name" value="ATPase domain of HSP90 chaperone/DNA topoisomerase II/histidine kinase"/>
    <property type="match status" value="1"/>
</dbReference>
<dbReference type="Proteomes" id="UP000637628">
    <property type="component" value="Unassembled WGS sequence"/>
</dbReference>
<dbReference type="EC" id="2.7.13.3" evidence="3"/>
<dbReference type="InterPro" id="IPR036890">
    <property type="entry name" value="HATPase_C_sf"/>
</dbReference>
<keyword evidence="4" id="KW-0597">Phosphoprotein</keyword>
<feature type="domain" description="Histidine kinase" evidence="12">
    <location>
        <begin position="143"/>
        <end position="343"/>
    </location>
</feature>
<dbReference type="InterPro" id="IPR050428">
    <property type="entry name" value="TCS_sensor_his_kinase"/>
</dbReference>
<proteinExistence type="predicted"/>
<evidence type="ECO:0000313" key="13">
    <source>
        <dbReference type="EMBL" id="GIE06212.1"/>
    </source>
</evidence>
<dbReference type="PROSITE" id="PS50109">
    <property type="entry name" value="HIS_KIN"/>
    <property type="match status" value="1"/>
</dbReference>
<evidence type="ECO:0000259" key="12">
    <source>
        <dbReference type="PROSITE" id="PS50109"/>
    </source>
</evidence>
<dbReference type="InterPro" id="IPR005467">
    <property type="entry name" value="His_kinase_dom"/>
</dbReference>
<organism evidence="13 14">
    <name type="scientific">Paractinoplanes durhamensis</name>
    <dbReference type="NCBI Taxonomy" id="113563"/>
    <lineage>
        <taxon>Bacteria</taxon>
        <taxon>Bacillati</taxon>
        <taxon>Actinomycetota</taxon>
        <taxon>Actinomycetes</taxon>
        <taxon>Micromonosporales</taxon>
        <taxon>Micromonosporaceae</taxon>
        <taxon>Paractinoplanes</taxon>
    </lineage>
</organism>
<dbReference type="GO" id="GO:0016301">
    <property type="term" value="F:kinase activity"/>
    <property type="evidence" value="ECO:0007669"/>
    <property type="project" value="UniProtKB-KW"/>
</dbReference>
<evidence type="ECO:0000256" key="7">
    <source>
        <dbReference type="ARBA" id="ARBA00022777"/>
    </source>
</evidence>
<dbReference type="SUPFAM" id="SSF47384">
    <property type="entry name" value="Homodimeric domain of signal transducing histidine kinase"/>
    <property type="match status" value="1"/>
</dbReference>
<keyword evidence="10 11" id="KW-0472">Membrane</keyword>
<comment type="caution">
    <text evidence="13">The sequence shown here is derived from an EMBL/GenBank/DDBJ whole genome shotgun (WGS) entry which is preliminary data.</text>
</comment>
<comment type="subcellular location">
    <subcellularLocation>
        <location evidence="2">Cell membrane</location>
    </subcellularLocation>
</comment>
<feature type="transmembrane region" description="Helical" evidence="11">
    <location>
        <begin position="56"/>
        <end position="82"/>
    </location>
</feature>
<evidence type="ECO:0000256" key="3">
    <source>
        <dbReference type="ARBA" id="ARBA00012438"/>
    </source>
</evidence>
<keyword evidence="9" id="KW-0902">Two-component regulatory system</keyword>
<protein>
    <recommendedName>
        <fullName evidence="3">histidine kinase</fullName>
        <ecNumber evidence="3">2.7.13.3</ecNumber>
    </recommendedName>
</protein>
<dbReference type="Pfam" id="PF00512">
    <property type="entry name" value="HisKA"/>
    <property type="match status" value="1"/>
</dbReference>
<reference evidence="13 14" key="1">
    <citation type="submission" date="2021-01" db="EMBL/GenBank/DDBJ databases">
        <title>Whole genome shotgun sequence of Actinoplanes durhamensis NBRC 14914.</title>
        <authorList>
            <person name="Komaki H."/>
            <person name="Tamura T."/>
        </authorList>
    </citation>
    <scope>NUCLEOTIDE SEQUENCE [LARGE SCALE GENOMIC DNA]</scope>
    <source>
        <strain evidence="13 14">NBRC 14914</strain>
    </source>
</reference>
<evidence type="ECO:0000256" key="8">
    <source>
        <dbReference type="ARBA" id="ARBA00022989"/>
    </source>
</evidence>
<evidence type="ECO:0000256" key="4">
    <source>
        <dbReference type="ARBA" id="ARBA00022553"/>
    </source>
</evidence>
<keyword evidence="14" id="KW-1185">Reference proteome</keyword>
<gene>
    <name evidence="13" type="ORF">Adu01nite_75620</name>
</gene>
<evidence type="ECO:0000256" key="5">
    <source>
        <dbReference type="ARBA" id="ARBA00022679"/>
    </source>
</evidence>
<evidence type="ECO:0000256" key="1">
    <source>
        <dbReference type="ARBA" id="ARBA00000085"/>
    </source>
</evidence>
<dbReference type="EMBL" id="BOML01000059">
    <property type="protein sequence ID" value="GIE06212.1"/>
    <property type="molecule type" value="Genomic_DNA"/>
</dbReference>
<dbReference type="PANTHER" id="PTHR45436">
    <property type="entry name" value="SENSOR HISTIDINE KINASE YKOH"/>
    <property type="match status" value="1"/>
</dbReference>
<dbReference type="InterPro" id="IPR004358">
    <property type="entry name" value="Sig_transdc_His_kin-like_C"/>
</dbReference>
<comment type="catalytic activity">
    <reaction evidence="1">
        <text>ATP + protein L-histidine = ADP + protein N-phospho-L-histidine.</text>
        <dbReference type="EC" id="2.7.13.3"/>
    </reaction>
</comment>
<evidence type="ECO:0000256" key="9">
    <source>
        <dbReference type="ARBA" id="ARBA00023012"/>
    </source>
</evidence>
<evidence type="ECO:0000256" key="6">
    <source>
        <dbReference type="ARBA" id="ARBA00022692"/>
    </source>
</evidence>
<evidence type="ECO:0000256" key="10">
    <source>
        <dbReference type="ARBA" id="ARBA00023136"/>
    </source>
</evidence>
<keyword evidence="7 13" id="KW-0418">Kinase</keyword>
<dbReference type="Gene3D" id="3.30.565.10">
    <property type="entry name" value="Histidine kinase-like ATPase, C-terminal domain"/>
    <property type="match status" value="1"/>
</dbReference>
<keyword evidence="6 11" id="KW-0812">Transmembrane</keyword>
<evidence type="ECO:0000256" key="2">
    <source>
        <dbReference type="ARBA" id="ARBA00004236"/>
    </source>
</evidence>
<dbReference type="SMART" id="SM00387">
    <property type="entry name" value="HATPase_c"/>
    <property type="match status" value="1"/>
</dbReference>
<dbReference type="Gene3D" id="1.10.287.130">
    <property type="match status" value="1"/>
</dbReference>
<dbReference type="CDD" id="cd00082">
    <property type="entry name" value="HisKA"/>
    <property type="match status" value="1"/>
</dbReference>